<dbReference type="SUPFAM" id="SSF52980">
    <property type="entry name" value="Restriction endonuclease-like"/>
    <property type="match status" value="1"/>
</dbReference>
<dbReference type="EMBL" id="MORL01000015">
    <property type="protein sequence ID" value="OIN57137.1"/>
    <property type="molecule type" value="Genomic_DNA"/>
</dbReference>
<comment type="function">
    <text evidence="6">May nick specific sequences that contain T:G mispairs resulting from m5C-deamination.</text>
</comment>
<dbReference type="EC" id="3.1.-.-" evidence="6"/>
<dbReference type="NCBIfam" id="TIGR00632">
    <property type="entry name" value="vsr"/>
    <property type="match status" value="1"/>
</dbReference>
<dbReference type="Proteomes" id="UP000181790">
    <property type="component" value="Unassembled WGS sequence"/>
</dbReference>
<evidence type="ECO:0000256" key="2">
    <source>
        <dbReference type="ARBA" id="ARBA00022759"/>
    </source>
</evidence>
<accession>A0A1S2VEE7</accession>
<dbReference type="GO" id="GO:0006298">
    <property type="term" value="P:mismatch repair"/>
    <property type="evidence" value="ECO:0007669"/>
    <property type="project" value="UniProtKB-UniRule"/>
</dbReference>
<proteinExistence type="inferred from homology"/>
<evidence type="ECO:0000256" key="1">
    <source>
        <dbReference type="ARBA" id="ARBA00022722"/>
    </source>
</evidence>
<evidence type="ECO:0000256" key="3">
    <source>
        <dbReference type="ARBA" id="ARBA00022763"/>
    </source>
</evidence>
<evidence type="ECO:0000313" key="7">
    <source>
        <dbReference type="EMBL" id="OIN57137.1"/>
    </source>
</evidence>
<protein>
    <recommendedName>
        <fullName evidence="6">Very short patch repair endonuclease</fullName>
        <ecNumber evidence="6">3.1.-.-</ecNumber>
    </recommendedName>
</protein>
<dbReference type="RefSeq" id="WP_071505272.1">
    <property type="nucleotide sequence ID" value="NZ_MORL01000015.1"/>
</dbReference>
<gene>
    <name evidence="7" type="ORF">BLX24_21535</name>
</gene>
<comment type="similarity">
    <text evidence="6">Belongs to the vsr family.</text>
</comment>
<dbReference type="Pfam" id="PF03852">
    <property type="entry name" value="Vsr"/>
    <property type="match status" value="1"/>
</dbReference>
<dbReference type="GO" id="GO:0016787">
    <property type="term" value="F:hydrolase activity"/>
    <property type="evidence" value="ECO:0007669"/>
    <property type="project" value="UniProtKB-KW"/>
</dbReference>
<dbReference type="InterPro" id="IPR011335">
    <property type="entry name" value="Restrct_endonuc-II-like"/>
</dbReference>
<organism evidence="7 8">
    <name type="scientific">Arsenicibacter rosenii</name>
    <dbReference type="NCBI Taxonomy" id="1750698"/>
    <lineage>
        <taxon>Bacteria</taxon>
        <taxon>Pseudomonadati</taxon>
        <taxon>Bacteroidota</taxon>
        <taxon>Cytophagia</taxon>
        <taxon>Cytophagales</taxon>
        <taxon>Spirosomataceae</taxon>
        <taxon>Arsenicibacter</taxon>
    </lineage>
</organism>
<keyword evidence="4 6" id="KW-0378">Hydrolase</keyword>
<evidence type="ECO:0000256" key="4">
    <source>
        <dbReference type="ARBA" id="ARBA00022801"/>
    </source>
</evidence>
<dbReference type="InterPro" id="IPR004603">
    <property type="entry name" value="DNA_mismatch_endonuc_vsr"/>
</dbReference>
<comment type="caution">
    <text evidence="7">The sequence shown here is derived from an EMBL/GenBank/DDBJ whole genome shotgun (WGS) entry which is preliminary data.</text>
</comment>
<dbReference type="AlphaFoldDB" id="A0A1S2VEE7"/>
<keyword evidence="2 6" id="KW-0255">Endonuclease</keyword>
<evidence type="ECO:0000313" key="8">
    <source>
        <dbReference type="Proteomes" id="UP000181790"/>
    </source>
</evidence>
<reference evidence="7 8" key="1">
    <citation type="submission" date="2016-10" db="EMBL/GenBank/DDBJ databases">
        <title>Arsenicibacter rosenii gen. nov., sp. nov., an efficient arsenic-methylating bacterium isolated from an arsenic-contaminated paddy soil.</title>
        <authorList>
            <person name="Huang K."/>
        </authorList>
    </citation>
    <scope>NUCLEOTIDE SEQUENCE [LARGE SCALE GENOMIC DNA]</scope>
    <source>
        <strain evidence="7 8">SM-1</strain>
    </source>
</reference>
<dbReference type="GO" id="GO:0004519">
    <property type="term" value="F:endonuclease activity"/>
    <property type="evidence" value="ECO:0007669"/>
    <property type="project" value="UniProtKB-KW"/>
</dbReference>
<dbReference type="OrthoDB" id="9801520at2"/>
<dbReference type="Gene3D" id="3.40.960.10">
    <property type="entry name" value="VSR Endonuclease"/>
    <property type="match status" value="1"/>
</dbReference>
<keyword evidence="5 6" id="KW-0234">DNA repair</keyword>
<dbReference type="PIRSF" id="PIRSF018267">
    <property type="entry name" value="VSR_endonuc"/>
    <property type="match status" value="1"/>
</dbReference>
<name>A0A1S2VEE7_9BACT</name>
<evidence type="ECO:0000256" key="5">
    <source>
        <dbReference type="ARBA" id="ARBA00023204"/>
    </source>
</evidence>
<dbReference type="CDD" id="cd00221">
    <property type="entry name" value="Vsr"/>
    <property type="match status" value="1"/>
</dbReference>
<keyword evidence="8" id="KW-1185">Reference proteome</keyword>
<evidence type="ECO:0000256" key="6">
    <source>
        <dbReference type="PIRNR" id="PIRNR018267"/>
    </source>
</evidence>
<sequence length="144" mass="16987">MTDVHTPQQRSYNMSRIKGKDTKPEMIVRKYLHARGFRYRLHNKDLPGKPDIVLPRYRTVIFVHGCFWHGHEGCRYFILPKTKTDWWEAKISGNKERDNRNLAALRASGWKVIIVYECELKPKVREEGLSRLEDAIRQQAPPSL</sequence>
<keyword evidence="1 6" id="KW-0540">Nuclease</keyword>
<keyword evidence="3 6" id="KW-0227">DNA damage</keyword>